<evidence type="ECO:0000256" key="2">
    <source>
        <dbReference type="ARBA" id="ARBA00010581"/>
    </source>
</evidence>
<evidence type="ECO:0000256" key="4">
    <source>
        <dbReference type="ARBA" id="ARBA00022692"/>
    </source>
</evidence>
<dbReference type="InterPro" id="IPR013833">
    <property type="entry name" value="Cyt_c_oxidase_su3_a-hlx"/>
</dbReference>
<dbReference type="GO" id="GO:0019646">
    <property type="term" value="P:aerobic electron transport chain"/>
    <property type="evidence" value="ECO:0007669"/>
    <property type="project" value="InterPro"/>
</dbReference>
<dbReference type="PANTHER" id="PTHR11403:SF7">
    <property type="entry name" value="CYTOCHROME C OXIDASE SUBUNIT 3"/>
    <property type="match status" value="1"/>
</dbReference>
<keyword evidence="5" id="KW-1278">Translocase</keyword>
<feature type="transmembrane region" description="Helical" evidence="10">
    <location>
        <begin position="42"/>
        <end position="62"/>
    </location>
</feature>
<dbReference type="EMBL" id="CP024798">
    <property type="protein sequence ID" value="ATX33416.1"/>
    <property type="molecule type" value="Genomic_DNA"/>
</dbReference>
<keyword evidence="4 9" id="KW-0812">Transmembrane</keyword>
<dbReference type="PROSITE" id="PS50253">
    <property type="entry name" value="COX3"/>
    <property type="match status" value="1"/>
</dbReference>
<feature type="domain" description="Heme-copper oxidase subunit III family profile" evidence="11">
    <location>
        <begin position="1"/>
        <end position="170"/>
    </location>
</feature>
<dbReference type="Gene3D" id="1.20.120.80">
    <property type="entry name" value="Cytochrome c oxidase, subunit III, four-helix bundle"/>
    <property type="match status" value="1"/>
</dbReference>
<dbReference type="InterPro" id="IPR035973">
    <property type="entry name" value="Cyt_c_oxidase_su3-like_sf"/>
</dbReference>
<dbReference type="AlphaFoldDB" id="A0A2K8KBX8"/>
<evidence type="ECO:0000313" key="12">
    <source>
        <dbReference type="EMBL" id="ATX33416.1"/>
    </source>
</evidence>
<feature type="transmembrane region" description="Helical" evidence="10">
    <location>
        <begin position="146"/>
        <end position="168"/>
    </location>
</feature>
<comment type="subcellular location">
    <subcellularLocation>
        <location evidence="9">Cell membrane</location>
        <topology evidence="9">Multi-pass membrane protein</topology>
    </subcellularLocation>
    <subcellularLocation>
        <location evidence="1">Membrane</location>
        <topology evidence="1">Multi-pass membrane protein</topology>
    </subcellularLocation>
</comment>
<dbReference type="GO" id="GO:0005886">
    <property type="term" value="C:plasma membrane"/>
    <property type="evidence" value="ECO:0007669"/>
    <property type="project" value="UniProtKB-SubCell"/>
</dbReference>
<evidence type="ECO:0000256" key="6">
    <source>
        <dbReference type="ARBA" id="ARBA00022989"/>
    </source>
</evidence>
<evidence type="ECO:0000256" key="10">
    <source>
        <dbReference type="SAM" id="Phobius"/>
    </source>
</evidence>
<evidence type="ECO:0000256" key="7">
    <source>
        <dbReference type="ARBA" id="ARBA00023136"/>
    </source>
</evidence>
<dbReference type="SUPFAM" id="SSF81452">
    <property type="entry name" value="Cytochrome c oxidase subunit III-like"/>
    <property type="match status" value="1"/>
</dbReference>
<evidence type="ECO:0000256" key="9">
    <source>
        <dbReference type="RuleBase" id="RU003376"/>
    </source>
</evidence>
<evidence type="ECO:0000256" key="5">
    <source>
        <dbReference type="ARBA" id="ARBA00022967"/>
    </source>
</evidence>
<reference evidence="12 13" key="1">
    <citation type="submission" date="2017-11" db="EMBL/GenBank/DDBJ databases">
        <title>The genome sequence of Candidatus Carsonella ruddii from the psyllid Bactericera trigonica.</title>
        <authorList>
            <person name="Katsir L."/>
            <person name="Zhepu R."/>
            <person name="Piasezky A."/>
            <person name="Jong J."/>
            <person name="Sela N."/>
            <person name="Freilich S."/>
            <person name="Bahar O."/>
        </authorList>
    </citation>
    <scope>NUCLEOTIDE SEQUENCE [LARGE SCALE GENOMIC DNA]</scope>
    <source>
        <strain evidence="12 13">BT</strain>
    </source>
</reference>
<dbReference type="InterPro" id="IPR000298">
    <property type="entry name" value="Cyt_c_oxidase-like_su3"/>
</dbReference>
<keyword evidence="6 10" id="KW-1133">Transmembrane helix</keyword>
<name>A0A2K8KBX8_CARRU</name>
<evidence type="ECO:0000256" key="8">
    <source>
        <dbReference type="ARBA" id="ARBA00031625"/>
    </source>
</evidence>
<protein>
    <recommendedName>
        <fullName evidence="3">cytochrome-c oxidase</fullName>
        <ecNumber evidence="3">7.1.1.9</ecNumber>
    </recommendedName>
    <alternativeName>
        <fullName evidence="8">Cytochrome c oxidase polypeptide III</fullName>
    </alternativeName>
</protein>
<proteinExistence type="inferred from homology"/>
<evidence type="ECO:0000313" key="13">
    <source>
        <dbReference type="Proteomes" id="UP000230531"/>
    </source>
</evidence>
<dbReference type="PANTHER" id="PTHR11403">
    <property type="entry name" value="CYTOCHROME C OXIDASE SUBUNIT III"/>
    <property type="match status" value="1"/>
</dbReference>
<accession>A0A2K8KBX8</accession>
<keyword evidence="7 10" id="KW-0472">Membrane</keyword>
<dbReference type="EC" id="7.1.1.9" evidence="3"/>
<evidence type="ECO:0000259" key="11">
    <source>
        <dbReference type="PROSITE" id="PS50253"/>
    </source>
</evidence>
<evidence type="ECO:0000256" key="1">
    <source>
        <dbReference type="ARBA" id="ARBA00004141"/>
    </source>
</evidence>
<evidence type="ECO:0000256" key="3">
    <source>
        <dbReference type="ARBA" id="ARBA00012949"/>
    </source>
</evidence>
<organism evidence="12 13">
    <name type="scientific">Carsonella ruddii</name>
    <dbReference type="NCBI Taxonomy" id="114186"/>
    <lineage>
        <taxon>Bacteria</taxon>
        <taxon>Pseudomonadati</taxon>
        <taxon>Pseudomonadota</taxon>
        <taxon>Gammaproteobacteria</taxon>
        <taxon>Oceanospirillales</taxon>
        <taxon>Halomonadaceae</taxon>
        <taxon>Zymobacter group</taxon>
        <taxon>Candidatus Carsonella</taxon>
    </lineage>
</organism>
<dbReference type="InterPro" id="IPR024791">
    <property type="entry name" value="Cyt_c/ubiquinol_Oxase_su3"/>
</dbReference>
<dbReference type="GO" id="GO:0004129">
    <property type="term" value="F:cytochrome-c oxidase activity"/>
    <property type="evidence" value="ECO:0007669"/>
    <property type="project" value="UniProtKB-EC"/>
</dbReference>
<feature type="transmembrane region" description="Helical" evidence="10">
    <location>
        <begin position="112"/>
        <end position="134"/>
    </location>
</feature>
<sequence>MNKINKRLLGFWLYMISDCIMFAVLFISFLSSNNFFLKKIIFNYRILLIETLLLLFCSFLSLKNINNFKNKYCYLNLIFSILFLIIEFKDFYHLNKINLNFNTNNYLSNYYFIIMFHAFHVLISIFISLNLLLLNFINKKFKINNIIFSLFWHFIHIVWLCLILIIYIKK</sequence>
<gene>
    <name evidence="12" type="ORF">CUN91_00405</name>
</gene>
<dbReference type="RefSeq" id="WP_157801485.1">
    <property type="nucleotide sequence ID" value="NZ_CP024798.1"/>
</dbReference>
<dbReference type="Proteomes" id="UP000230531">
    <property type="component" value="Chromosome"/>
</dbReference>
<feature type="transmembrane region" description="Helical" evidence="10">
    <location>
        <begin position="12"/>
        <end position="30"/>
    </location>
</feature>
<comment type="similarity">
    <text evidence="2 9">Belongs to the cytochrome c oxidase subunit 3 family.</text>
</comment>
<feature type="transmembrane region" description="Helical" evidence="10">
    <location>
        <begin position="74"/>
        <end position="92"/>
    </location>
</feature>